<gene>
    <name evidence="3" type="ORF">BRLA_c023910</name>
</gene>
<dbReference type="InterPro" id="IPR008279">
    <property type="entry name" value="PEP-util_enz_mobile_dom"/>
</dbReference>
<accession>A0A075R5H5</accession>
<organism evidence="3 4">
    <name type="scientific">Brevibacillus laterosporus LMG 15441</name>
    <dbReference type="NCBI Taxonomy" id="1042163"/>
    <lineage>
        <taxon>Bacteria</taxon>
        <taxon>Bacillati</taxon>
        <taxon>Bacillota</taxon>
        <taxon>Bacilli</taxon>
        <taxon>Bacillales</taxon>
        <taxon>Paenibacillaceae</taxon>
        <taxon>Brevibacillus</taxon>
    </lineage>
</organism>
<dbReference type="GO" id="GO:0008986">
    <property type="term" value="F:pyruvate, water dikinase activity"/>
    <property type="evidence" value="ECO:0007669"/>
    <property type="project" value="UniProtKB-EC"/>
</dbReference>
<dbReference type="PANTHER" id="PTHR43615:SF1">
    <property type="entry name" value="PPDK_N DOMAIN-CONTAINING PROTEIN"/>
    <property type="match status" value="1"/>
</dbReference>
<protein>
    <submittedName>
        <fullName evidence="3">Phosphoenolpyruvate synthase</fullName>
        <ecNumber evidence="3">2.7.9.2</ecNumber>
    </submittedName>
</protein>
<evidence type="ECO:0000259" key="2">
    <source>
        <dbReference type="Pfam" id="PF01326"/>
    </source>
</evidence>
<dbReference type="Gene3D" id="3.30.1490.20">
    <property type="entry name" value="ATP-grasp fold, A domain"/>
    <property type="match status" value="1"/>
</dbReference>
<dbReference type="Gene3D" id="3.30.470.20">
    <property type="entry name" value="ATP-grasp fold, B domain"/>
    <property type="match status" value="1"/>
</dbReference>
<dbReference type="SUPFAM" id="SSF56059">
    <property type="entry name" value="Glutathione synthetase ATP-binding domain-like"/>
    <property type="match status" value="1"/>
</dbReference>
<feature type="domain" description="Pyruvate phosphate dikinase AMP/ATP-binding" evidence="2">
    <location>
        <begin position="17"/>
        <end position="306"/>
    </location>
</feature>
<proteinExistence type="predicted"/>
<dbReference type="KEGG" id="blr:BRLA_c023910"/>
<keyword evidence="3" id="KW-0670">Pyruvate</keyword>
<evidence type="ECO:0000313" key="4">
    <source>
        <dbReference type="Proteomes" id="UP000005850"/>
    </source>
</evidence>
<keyword evidence="4" id="KW-1185">Reference proteome</keyword>
<reference evidence="3 4" key="1">
    <citation type="journal article" date="2011" name="J. Bacteriol.">
        <title>Genome sequence of Brevibacillus laterosporus LMG 15441, a pathogen of invertebrates.</title>
        <authorList>
            <person name="Djukic M."/>
            <person name="Poehlein A."/>
            <person name="Thurmer A."/>
            <person name="Daniel R."/>
        </authorList>
    </citation>
    <scope>NUCLEOTIDE SEQUENCE [LARGE SCALE GENOMIC DNA]</scope>
    <source>
        <strain evidence="3 4">LMG 15441</strain>
    </source>
</reference>
<dbReference type="InterPro" id="IPR051549">
    <property type="entry name" value="PEP_Utilizing_Enz"/>
</dbReference>
<dbReference type="SUPFAM" id="SSF52009">
    <property type="entry name" value="Phosphohistidine domain"/>
    <property type="match status" value="1"/>
</dbReference>
<dbReference type="Gene3D" id="3.50.30.10">
    <property type="entry name" value="Phosphohistidine domain"/>
    <property type="match status" value="1"/>
</dbReference>
<dbReference type="InterPro" id="IPR013815">
    <property type="entry name" value="ATP_grasp_subdomain_1"/>
</dbReference>
<dbReference type="EC" id="2.7.9.2" evidence="3"/>
<sequence>MTYILQMNRAEENELQKMGGKARALALLGQAGMVIPEWFVLTPEAFMESVPKSLMEELKGAVLQSEEAVTRVLRHITLEPNVEAMLKKEVEILCANNELVAVRSSALDEDGAEHSFAGQLESYLFVKPEDVPAKVLQVWRSGFSQRILTYRKEKGLSLLPQPPAVLIQRMVDSETAGVAFSADSLTGQRKIAIVGALYGLGTALVSGECDADTYKVNRNGEIVEREIATKLIAHRFSMESDEGVESEEVAVEKANQPALTDELVRSVAELARRCERHFGRPQDIEWAIQDGKLYLLQSRPITNLAEMIDPDDEFNLWDNSNISESYGGITTPLTFSFARHAYAEVYKSFCRIMGVSAEEIVNRDSVFRCMIGLVNGRVYYNLLNWYRCLALLPGYQMNRGFMEQMMGVKEALPQQLTDNVQQQVSMQDKLKDAMRLGKTIVKLIGNFRRLPKTIDVFYQRLNNALGITRPDLQQYSTVELANYYLKLQGQLLTRWDAPLINDFGAMIYYGLLRKLTTKWCNDEDSTLQNSLLAAEGGIISAEPAMRMKKLMKLTNQDATFIDILCNGTLAEIMKEMDRFPAFKEEYEAYLDKFGDRCLDELKLESVNLFDNPLPLLRSIGHLASRPAPTEMGPSEEEIRRMAEEQAFQSIGFNLFRRVLFRWVLKNARLRVRDRENLRFERTRVFGRCRSIFLEMGRRFYALDLLDDPRDVFYLEVGELLGMADGTATCSNLKGLVALRKAEFEKYHEMDVPEDRFETYGVIYKGNTFKAKSPKEPLTGDVMKGIGCATGVVRGPVRVVTDPRDVTLLPGEILVAERTDPGWIVLFSSAAGLLVERGSLLSHVSIVCREIGIPGIVSVTGLTRWLKTGDWVEFDGSTGVIRKITPEEGSISA</sequence>
<dbReference type="InterPro" id="IPR002192">
    <property type="entry name" value="PPDK_AMP/ATP-bd"/>
</dbReference>
<dbReference type="Pfam" id="PF01326">
    <property type="entry name" value="PPDK_N"/>
    <property type="match status" value="1"/>
</dbReference>
<dbReference type="eggNOG" id="COG0574">
    <property type="taxonomic scope" value="Bacteria"/>
</dbReference>
<dbReference type="HOGENOM" id="CLU_005950_0_0_9"/>
<dbReference type="AlphaFoldDB" id="A0A075R5H5"/>
<dbReference type="GO" id="GO:0005524">
    <property type="term" value="F:ATP binding"/>
    <property type="evidence" value="ECO:0007669"/>
    <property type="project" value="InterPro"/>
</dbReference>
<dbReference type="InterPro" id="IPR036637">
    <property type="entry name" value="Phosphohistidine_dom_sf"/>
</dbReference>
<dbReference type="STRING" id="1042163.BRLA_c023910"/>
<dbReference type="EMBL" id="CP007806">
    <property type="protein sequence ID" value="AIG26711.1"/>
    <property type="molecule type" value="Genomic_DNA"/>
</dbReference>
<keyword evidence="3" id="KW-0808">Transferase</keyword>
<dbReference type="PANTHER" id="PTHR43615">
    <property type="entry name" value="PHOSPHOENOLPYRUVATE SYNTHASE-RELATED"/>
    <property type="match status" value="1"/>
</dbReference>
<dbReference type="Proteomes" id="UP000005850">
    <property type="component" value="Chromosome"/>
</dbReference>
<dbReference type="Pfam" id="PF00391">
    <property type="entry name" value="PEP-utilizers"/>
    <property type="match status" value="1"/>
</dbReference>
<dbReference type="RefSeq" id="WP_003337632.1">
    <property type="nucleotide sequence ID" value="NZ_CP007806.1"/>
</dbReference>
<evidence type="ECO:0000259" key="1">
    <source>
        <dbReference type="Pfam" id="PF00391"/>
    </source>
</evidence>
<feature type="domain" description="PEP-utilising enzyme mobile" evidence="1">
    <location>
        <begin position="809"/>
        <end position="878"/>
    </location>
</feature>
<evidence type="ECO:0000313" key="3">
    <source>
        <dbReference type="EMBL" id="AIG26711.1"/>
    </source>
</evidence>
<name>A0A075R5H5_BRELA</name>
<dbReference type="eggNOG" id="COG3848">
    <property type="taxonomic scope" value="Bacteria"/>
</dbReference>